<sequence length="418" mass="44443">MQGTVMANSFYDDLETRSADAREAALLAALPEQIHLAQRSTPAYGLILAGIDPMSIASREALAALPVTRKSNLTELQGREPPFGGFSAVPPGGLARIFASPGPIFDPEARRADYWRFARALFATGLRTGDVLHNCFSYHFTPAGSMFESGAHALGCAVFPAGTGNTELQVQAIAAVRPAAYAGTPDYLKIILEKADETGADLSSLRLGHVTGGAFMPDVKRFYQNRGLEVFQSYGTADLGMVAYESAAREGLILDEHVIVEIVRPGTGDPVADGEVGEIVVTVLNRDYPLVRFATGDLSAFMPGSSPCGRTNRRIRGWLGRADQTTKVKGMFVHAGQIADVLKRHPEVLRGRLVVDRADGADAMVLKAEAADTGTGLAESLAASLTSVTKLKGGVEIVSPGTLPNDGKVIEDLRKYEG</sequence>
<dbReference type="InterPro" id="IPR045851">
    <property type="entry name" value="AMP-bd_C_sf"/>
</dbReference>
<keyword evidence="3" id="KW-1185">Reference proteome</keyword>
<evidence type="ECO:0000313" key="2">
    <source>
        <dbReference type="EMBL" id="GEO38410.1"/>
    </source>
</evidence>
<dbReference type="InterPro" id="IPR000873">
    <property type="entry name" value="AMP-dep_synth/lig_dom"/>
</dbReference>
<dbReference type="PANTHER" id="PTHR43845:SF1">
    <property type="entry name" value="BLR5969 PROTEIN"/>
    <property type="match status" value="1"/>
</dbReference>
<name>A0A512DQG8_9PROT</name>
<dbReference type="EMBL" id="BJYZ01000011">
    <property type="protein sequence ID" value="GEO38410.1"/>
    <property type="molecule type" value="Genomic_DNA"/>
</dbReference>
<comment type="caution">
    <text evidence="2">The sequence shown here is derived from an EMBL/GenBank/DDBJ whole genome shotgun (WGS) entry which is preliminary data.</text>
</comment>
<reference evidence="2 3" key="1">
    <citation type="submission" date="2019-07" db="EMBL/GenBank/DDBJ databases">
        <title>Whole genome shotgun sequence of Skermanella aerolata NBRC 106429.</title>
        <authorList>
            <person name="Hosoyama A."/>
            <person name="Uohara A."/>
            <person name="Ohji S."/>
            <person name="Ichikawa N."/>
        </authorList>
    </citation>
    <scope>NUCLEOTIDE SEQUENCE [LARGE SCALE GENOMIC DNA]</scope>
    <source>
        <strain evidence="2 3">NBRC 106429</strain>
    </source>
</reference>
<dbReference type="Pfam" id="PF00501">
    <property type="entry name" value="AMP-binding"/>
    <property type="match status" value="1"/>
</dbReference>
<dbReference type="GO" id="GO:0016874">
    <property type="term" value="F:ligase activity"/>
    <property type="evidence" value="ECO:0007669"/>
    <property type="project" value="UniProtKB-KW"/>
</dbReference>
<dbReference type="SUPFAM" id="SSF56801">
    <property type="entry name" value="Acetyl-CoA synthetase-like"/>
    <property type="match status" value="1"/>
</dbReference>
<gene>
    <name evidence="2" type="ORF">SAE02_25580</name>
</gene>
<proteinExistence type="predicted"/>
<dbReference type="Proteomes" id="UP000321523">
    <property type="component" value="Unassembled WGS sequence"/>
</dbReference>
<evidence type="ECO:0000259" key="1">
    <source>
        <dbReference type="Pfam" id="PF00501"/>
    </source>
</evidence>
<feature type="domain" description="AMP-dependent synthetase/ligase" evidence="1">
    <location>
        <begin position="126"/>
        <end position="281"/>
    </location>
</feature>
<organism evidence="2 3">
    <name type="scientific">Skermanella aerolata</name>
    <dbReference type="NCBI Taxonomy" id="393310"/>
    <lineage>
        <taxon>Bacteria</taxon>
        <taxon>Pseudomonadati</taxon>
        <taxon>Pseudomonadota</taxon>
        <taxon>Alphaproteobacteria</taxon>
        <taxon>Rhodospirillales</taxon>
        <taxon>Azospirillaceae</taxon>
        <taxon>Skermanella</taxon>
    </lineage>
</organism>
<dbReference type="InterPro" id="IPR042099">
    <property type="entry name" value="ANL_N_sf"/>
</dbReference>
<accession>A0A512DQG8</accession>
<dbReference type="AlphaFoldDB" id="A0A512DQG8"/>
<protein>
    <submittedName>
        <fullName evidence="2">Phenylacetate--CoA ligase</fullName>
    </submittedName>
</protein>
<evidence type="ECO:0000313" key="3">
    <source>
        <dbReference type="Proteomes" id="UP000321523"/>
    </source>
</evidence>
<dbReference type="Gene3D" id="3.40.50.12780">
    <property type="entry name" value="N-terminal domain of ligase-like"/>
    <property type="match status" value="1"/>
</dbReference>
<dbReference type="PANTHER" id="PTHR43845">
    <property type="entry name" value="BLR5969 PROTEIN"/>
    <property type="match status" value="1"/>
</dbReference>
<dbReference type="Gene3D" id="3.30.300.30">
    <property type="match status" value="1"/>
</dbReference>
<keyword evidence="2" id="KW-0436">Ligase</keyword>